<evidence type="ECO:0000256" key="4">
    <source>
        <dbReference type="ARBA" id="ARBA00022499"/>
    </source>
</evidence>
<keyword evidence="6" id="KW-0832">Ubl conjugation</keyword>
<reference evidence="16" key="3">
    <citation type="submission" date="2018-08" db="UniProtKB">
        <authorList>
            <consortium name="EnsemblPlants"/>
        </authorList>
    </citation>
    <scope>IDENTIFICATION</scope>
    <source>
        <strain evidence="16">cv. Bd21</strain>
    </source>
</reference>
<dbReference type="AlphaFoldDB" id="I1ITG2"/>
<organism evidence="16">
    <name type="scientific">Brachypodium distachyon</name>
    <name type="common">Purple false brome</name>
    <name type="synonym">Trachynia distachya</name>
    <dbReference type="NCBI Taxonomy" id="15368"/>
    <lineage>
        <taxon>Eukaryota</taxon>
        <taxon>Viridiplantae</taxon>
        <taxon>Streptophyta</taxon>
        <taxon>Embryophyta</taxon>
        <taxon>Tracheophyta</taxon>
        <taxon>Spermatophyta</taxon>
        <taxon>Magnoliopsida</taxon>
        <taxon>Liliopsida</taxon>
        <taxon>Poales</taxon>
        <taxon>Poaceae</taxon>
        <taxon>BOP clade</taxon>
        <taxon>Pooideae</taxon>
        <taxon>Stipodae</taxon>
        <taxon>Brachypodieae</taxon>
        <taxon>Brachypodium</taxon>
    </lineage>
</organism>
<evidence type="ECO:0000256" key="8">
    <source>
        <dbReference type="ARBA" id="ARBA00023128"/>
    </source>
</evidence>
<evidence type="ECO:0000256" key="12">
    <source>
        <dbReference type="ARBA" id="ARBA00093359"/>
    </source>
</evidence>
<evidence type="ECO:0000256" key="9">
    <source>
        <dbReference type="ARBA" id="ARBA00023242"/>
    </source>
</evidence>
<dbReference type="eggNOG" id="ENOG502RXKY">
    <property type="taxonomic scope" value="Eukaryota"/>
</dbReference>
<keyword evidence="7" id="KW-0156">Chromatin regulator</keyword>
<dbReference type="EnsemblPlants" id="KQJ91791">
    <property type="protein sequence ID" value="KQJ91791"/>
    <property type="gene ID" value="BRADI_4g39770v3"/>
</dbReference>
<feature type="domain" description="KANL2-like probable zinc-finger" evidence="14">
    <location>
        <begin position="144"/>
        <end position="207"/>
    </location>
</feature>
<dbReference type="Pfam" id="PF13891">
    <property type="entry name" value="zf-C3HC3H_KANSL2"/>
    <property type="match status" value="1"/>
</dbReference>
<evidence type="ECO:0000259" key="14">
    <source>
        <dbReference type="Pfam" id="PF13891"/>
    </source>
</evidence>
<dbReference type="OrthoDB" id="677315at2759"/>
<dbReference type="STRING" id="15368.I1ITG2"/>
<keyword evidence="5" id="KW-0597">Phosphoprotein</keyword>
<evidence type="ECO:0000256" key="1">
    <source>
        <dbReference type="ARBA" id="ARBA00004123"/>
    </source>
</evidence>
<comment type="function">
    <text evidence="12">Non-catalytic component of the NSL histone acetyltransferase complex, a multiprotein complex that mediates histone H4 acetylation at 'Lys-5'- and 'Lys-8' (H4K5ac and H4K8ac) at transcription start sites and promotes transcription initiation. Required for NSL complex stability and for transcription of intraciliary transport genes in both ciliated and non-ciliated cells by regulating histone H4 acetylation at 'Lys-5'- and 'Lys-12' (H4K5ac and H4K12ac). This is necessary for cilium assembly in ciliated cells and for organization of the microtubule cytoskeleton in non-ciliated cells. Required within the NSL complex to maintain nuclear architecture stability by promoting KAT8-mediated acetylation of lamin LMNA.</text>
</comment>
<dbReference type="GO" id="GO:0044545">
    <property type="term" value="C:NSL complex"/>
    <property type="evidence" value="ECO:0000318"/>
    <property type="project" value="GO_Central"/>
</dbReference>
<dbReference type="Proteomes" id="UP000008810">
    <property type="component" value="Chromosome 4"/>
</dbReference>
<sequence length="267" mass="28385">MDDPDESTAAAPPPPVTLAGAGADGKLLLAGALSREEVLSRRRRRLMQLYSLYRSQLWALAEDLHAKHAEYWWHHGASPVVVEPPLLGNGSGAASVGNCWGAGGTAAFPPMNFGHPLLPPADGGGDGAGAVATPQAAGGGRATCSAANCAANAMPCAPYCFDHILLDPKQQLYKPCTFIKRRSMPNVKETCGKPVLRGITPSRCSDHDPKSQKNIVEALRYAGIDLPLGSKKVPKFSLLISEAVRQIQTKRKLFLSRSKAASRKLSK</sequence>
<evidence type="ECO:0000256" key="2">
    <source>
        <dbReference type="ARBA" id="ARBA00004173"/>
    </source>
</evidence>
<reference evidence="15 16" key="1">
    <citation type="journal article" date="2010" name="Nature">
        <title>Genome sequencing and analysis of the model grass Brachypodium distachyon.</title>
        <authorList>
            <consortium name="International Brachypodium Initiative"/>
        </authorList>
    </citation>
    <scope>NUCLEOTIDE SEQUENCE [LARGE SCALE GENOMIC DNA]</scope>
    <source>
        <strain evidence="15">Bd21</strain>
        <strain evidence="16">cv. Bd21</strain>
    </source>
</reference>
<accession>I1ITG2</accession>
<comment type="subcellular location">
    <subcellularLocation>
        <location evidence="2">Mitochondrion</location>
    </subcellularLocation>
    <subcellularLocation>
        <location evidence="1">Nucleus</location>
    </subcellularLocation>
</comment>
<evidence type="ECO:0000256" key="6">
    <source>
        <dbReference type="ARBA" id="ARBA00022843"/>
    </source>
</evidence>
<dbReference type="PANTHER" id="PTHR13453:SF1">
    <property type="entry name" value="KAT8 REGULATORY NSL COMPLEX SUBUNIT 2"/>
    <property type="match status" value="1"/>
</dbReference>
<dbReference type="OMA" id="NHHQNKR"/>
<protein>
    <recommendedName>
        <fullName evidence="3">KAT8 regulatory NSL complex subunit 2</fullName>
    </recommendedName>
    <alternativeName>
        <fullName evidence="11">NSL complex protein NSL2</fullName>
    </alternativeName>
    <alternativeName>
        <fullName evidence="10">Non-specific lethal 2 homolog</fullName>
    </alternativeName>
</protein>
<comment type="subunit">
    <text evidence="13">Component of the NSL complex at least composed of KAT8/MOF, KANSL1, KANSL2, KANSL3, MCRS1, PHF20, OGT1/OGT, WDR5 and HCFC1.</text>
</comment>
<dbReference type="GO" id="GO:0006325">
    <property type="term" value="P:chromatin organization"/>
    <property type="evidence" value="ECO:0007669"/>
    <property type="project" value="UniProtKB-KW"/>
</dbReference>
<evidence type="ECO:0000256" key="7">
    <source>
        <dbReference type="ARBA" id="ARBA00022853"/>
    </source>
</evidence>
<dbReference type="InterPro" id="IPR025927">
    <property type="entry name" value="Znf_KANL2-like"/>
</dbReference>
<keyword evidence="4" id="KW-1017">Isopeptide bond</keyword>
<keyword evidence="8" id="KW-0496">Mitochondrion</keyword>
<evidence type="ECO:0000256" key="3">
    <source>
        <dbReference type="ARBA" id="ARBA00015508"/>
    </source>
</evidence>
<dbReference type="InterPro" id="IPR026316">
    <property type="entry name" value="NSL2"/>
</dbReference>
<dbReference type="EMBL" id="CM000883">
    <property type="protein sequence ID" value="KQJ91791.1"/>
    <property type="molecule type" value="Genomic_DNA"/>
</dbReference>
<dbReference type="Gramene" id="KQJ91791">
    <property type="protein sequence ID" value="KQJ91791"/>
    <property type="gene ID" value="BRADI_4g39770v3"/>
</dbReference>
<dbReference type="PANTHER" id="PTHR13453">
    <property type="entry name" value="KAT8 REGULATORY NSL COMPLEX SUBUNIT 2"/>
    <property type="match status" value="1"/>
</dbReference>
<evidence type="ECO:0000256" key="11">
    <source>
        <dbReference type="ARBA" id="ARBA00033378"/>
    </source>
</evidence>
<dbReference type="GO" id="GO:0005739">
    <property type="term" value="C:mitochondrion"/>
    <property type="evidence" value="ECO:0007669"/>
    <property type="project" value="UniProtKB-SubCell"/>
</dbReference>
<evidence type="ECO:0000313" key="15">
    <source>
        <dbReference type="EMBL" id="KQJ91791.1"/>
    </source>
</evidence>
<evidence type="ECO:0000313" key="16">
    <source>
        <dbReference type="EnsemblPlants" id="KQJ91791"/>
    </source>
</evidence>
<dbReference type="GO" id="GO:0005634">
    <property type="term" value="C:nucleus"/>
    <property type="evidence" value="ECO:0007669"/>
    <property type="project" value="UniProtKB-SubCell"/>
</dbReference>
<keyword evidence="17" id="KW-1185">Reference proteome</keyword>
<name>I1ITG2_BRADI</name>
<reference evidence="15" key="2">
    <citation type="submission" date="2017-06" db="EMBL/GenBank/DDBJ databases">
        <title>WGS assembly of Brachypodium distachyon.</title>
        <authorList>
            <consortium name="The International Brachypodium Initiative"/>
            <person name="Lucas S."/>
            <person name="Harmon-Smith M."/>
            <person name="Lail K."/>
            <person name="Tice H."/>
            <person name="Grimwood J."/>
            <person name="Bruce D."/>
            <person name="Barry K."/>
            <person name="Shu S."/>
            <person name="Lindquist E."/>
            <person name="Wang M."/>
            <person name="Pitluck S."/>
            <person name="Vogel J.P."/>
            <person name="Garvin D.F."/>
            <person name="Mockler T.C."/>
            <person name="Schmutz J."/>
            <person name="Rokhsar D."/>
            <person name="Bevan M.W."/>
        </authorList>
    </citation>
    <scope>NUCLEOTIDE SEQUENCE</scope>
    <source>
        <strain evidence="15">Bd21</strain>
    </source>
</reference>
<gene>
    <name evidence="16" type="primary">LOC100821043</name>
    <name evidence="15" type="ORF">BRADI_4g39770v3</name>
</gene>
<proteinExistence type="predicted"/>
<dbReference type="GeneID" id="100821043"/>
<dbReference type="KEGG" id="bdi:100821043"/>
<evidence type="ECO:0000313" key="17">
    <source>
        <dbReference type="Proteomes" id="UP000008810"/>
    </source>
</evidence>
<dbReference type="RefSeq" id="XP_014758486.1">
    <property type="nucleotide sequence ID" value="XM_014903000.2"/>
</dbReference>
<evidence type="ECO:0000256" key="10">
    <source>
        <dbReference type="ARBA" id="ARBA00032947"/>
    </source>
</evidence>
<evidence type="ECO:0000256" key="13">
    <source>
        <dbReference type="ARBA" id="ARBA00093543"/>
    </source>
</evidence>
<keyword evidence="9" id="KW-0539">Nucleus</keyword>
<evidence type="ECO:0000256" key="5">
    <source>
        <dbReference type="ARBA" id="ARBA00022553"/>
    </source>
</evidence>
<dbReference type="HOGENOM" id="CLU_083134_1_1_1"/>